<dbReference type="EMBL" id="LXPE01000010">
    <property type="protein sequence ID" value="OBA27133.1"/>
    <property type="molecule type" value="Genomic_DNA"/>
</dbReference>
<keyword evidence="4 5" id="KW-0472">Membrane</keyword>
<keyword evidence="2 5" id="KW-0812">Transmembrane</keyword>
<evidence type="ECO:0000259" key="6">
    <source>
        <dbReference type="Pfam" id="PF00916"/>
    </source>
</evidence>
<feature type="transmembrane region" description="Helical" evidence="5">
    <location>
        <begin position="384"/>
        <end position="403"/>
    </location>
</feature>
<dbReference type="AlphaFoldDB" id="A0A1B7TEH3"/>
<feature type="transmembrane region" description="Helical" evidence="5">
    <location>
        <begin position="290"/>
        <end position="311"/>
    </location>
</feature>
<evidence type="ECO:0000256" key="2">
    <source>
        <dbReference type="ARBA" id="ARBA00022692"/>
    </source>
</evidence>
<dbReference type="InterPro" id="IPR001902">
    <property type="entry name" value="SLC26A/SulP_fam"/>
</dbReference>
<feature type="transmembrane region" description="Helical" evidence="5">
    <location>
        <begin position="106"/>
        <end position="125"/>
    </location>
</feature>
<reference evidence="8" key="1">
    <citation type="journal article" date="2016" name="Proc. Natl. Acad. Sci. U.S.A.">
        <title>Comparative genomics of biotechnologically important yeasts.</title>
        <authorList>
            <person name="Riley R."/>
            <person name="Haridas S."/>
            <person name="Wolfe K.H."/>
            <person name="Lopes M.R."/>
            <person name="Hittinger C.T."/>
            <person name="Goeker M."/>
            <person name="Salamov A.A."/>
            <person name="Wisecaver J.H."/>
            <person name="Long T.M."/>
            <person name="Calvey C.H."/>
            <person name="Aerts A.L."/>
            <person name="Barry K.W."/>
            <person name="Choi C."/>
            <person name="Clum A."/>
            <person name="Coughlan A.Y."/>
            <person name="Deshpande S."/>
            <person name="Douglass A.P."/>
            <person name="Hanson S.J."/>
            <person name="Klenk H.-P."/>
            <person name="LaButti K.M."/>
            <person name="Lapidus A."/>
            <person name="Lindquist E.A."/>
            <person name="Lipzen A.M."/>
            <person name="Meier-Kolthoff J.P."/>
            <person name="Ohm R.A."/>
            <person name="Otillar R.P."/>
            <person name="Pangilinan J.L."/>
            <person name="Peng Y."/>
            <person name="Rokas A."/>
            <person name="Rosa C.A."/>
            <person name="Scheuner C."/>
            <person name="Sibirny A.A."/>
            <person name="Slot J.C."/>
            <person name="Stielow J.B."/>
            <person name="Sun H."/>
            <person name="Kurtzman C.P."/>
            <person name="Blackwell M."/>
            <person name="Grigoriev I.V."/>
            <person name="Jeffries T.W."/>
        </authorList>
    </citation>
    <scope>NUCLEOTIDE SEQUENCE [LARGE SCALE GENOMIC DNA]</scope>
    <source>
        <strain evidence="8">NRRL Y-1626</strain>
    </source>
</reference>
<name>A0A1B7TEH3_9ASCO</name>
<evidence type="ECO:0000313" key="7">
    <source>
        <dbReference type="EMBL" id="OBA27133.1"/>
    </source>
</evidence>
<organism evidence="7 8">
    <name type="scientific">Hanseniaspora valbyensis NRRL Y-1626</name>
    <dbReference type="NCBI Taxonomy" id="766949"/>
    <lineage>
        <taxon>Eukaryota</taxon>
        <taxon>Fungi</taxon>
        <taxon>Dikarya</taxon>
        <taxon>Ascomycota</taxon>
        <taxon>Saccharomycotina</taxon>
        <taxon>Saccharomycetes</taxon>
        <taxon>Saccharomycodales</taxon>
        <taxon>Saccharomycodaceae</taxon>
        <taxon>Hanseniaspora</taxon>
    </lineage>
</organism>
<keyword evidence="3 5" id="KW-1133">Transmembrane helix</keyword>
<gene>
    <name evidence="7" type="ORF">HANVADRAFT_52445</name>
</gene>
<feature type="transmembrane region" description="Helical" evidence="5">
    <location>
        <begin position="441"/>
        <end position="462"/>
    </location>
</feature>
<feature type="non-terminal residue" evidence="7">
    <location>
        <position position="734"/>
    </location>
</feature>
<dbReference type="NCBIfam" id="TIGR00815">
    <property type="entry name" value="sulP"/>
    <property type="match status" value="1"/>
</dbReference>
<feature type="transmembrane region" description="Helical" evidence="5">
    <location>
        <begin position="162"/>
        <end position="184"/>
    </location>
</feature>
<feature type="transmembrane region" description="Helical" evidence="5">
    <location>
        <begin position="469"/>
        <end position="490"/>
    </location>
</feature>
<dbReference type="Pfam" id="PF00916">
    <property type="entry name" value="Sulfate_transp"/>
    <property type="match status" value="1"/>
</dbReference>
<comment type="caution">
    <text evidence="7">The sequence shown here is derived from an EMBL/GenBank/DDBJ whole genome shotgun (WGS) entry which is preliminary data.</text>
</comment>
<evidence type="ECO:0000256" key="1">
    <source>
        <dbReference type="ARBA" id="ARBA00004141"/>
    </source>
</evidence>
<dbReference type="InterPro" id="IPR011547">
    <property type="entry name" value="SLC26A/SulP_dom"/>
</dbReference>
<evidence type="ECO:0000256" key="5">
    <source>
        <dbReference type="SAM" id="Phobius"/>
    </source>
</evidence>
<feature type="transmembrane region" description="Helical" evidence="5">
    <location>
        <begin position="415"/>
        <end position="435"/>
    </location>
</feature>
<evidence type="ECO:0000256" key="3">
    <source>
        <dbReference type="ARBA" id="ARBA00022989"/>
    </source>
</evidence>
<feature type="domain" description="SLC26A/SulP transporter" evidence="6">
    <location>
        <begin position="79"/>
        <end position="484"/>
    </location>
</feature>
<sequence length="734" mass="81083">MSEINNFDITSNKNNLDNEHEDITTGVLVNDYEESVVTLKELYNENIKPSTPLPTAALNYAQSIFPLIKWLPKYSLIWLYNDFIAGISVGFCLVPQSMSYAKLAGLPVEYGLYSAFIGAFFYSLFASSKDVCIGPVAVASIQTARAINNIASKLGSDYDSSMAPLIATQLALYCGAIAAGIGFLRLGFLVEFISTVAITGFVTGSAINICWGQVPGLLGYNKEVNTKVETYKVIINTLKHLPDGNINAVFGVVPLAILIFIKWSCTNYLPKYLAKQTHWSKKKHTVVNQIIFYVNNLRIAVVIVVFTLISWGCWRTNKSDSITRIGTVPSGLKHVGVMKYDSKIASTIAAEIPATVIVLVLEHISIAKAFGRVSDYRIDPNQEILSIGVSNLIGTFFNAYPVTGSFSRTSLKHKCNVSTPISGFFTGSCVLLALYCFTKAFYFIPSATLCAVIISAVFDLVASYKATWFFYKTSPVDFIGFIATILITIFSSLDNGIYFAMCWSAAILLFNVAFPKGQFLGTVEVAEVFSPVVVKNNKFAADVLEGSGGQSFSSISDLEEGKNFGTIASVERKGSDVSNISQQQVRYHTKWVPIENNYNRELNPDVKVTAPPKGVLVYRTGENWSYLNCGRHYDIVFDKVVADYRKGKKLNSDGVEFFEYKWNDAKDIPYFWQNFTWKNIKNFNPANPVATVTHVTPSTSDSDNESSNGTIGFEKPELKLVHFDFSTVSQVDTT</sequence>
<dbReference type="GO" id="GO:0016020">
    <property type="term" value="C:membrane"/>
    <property type="evidence" value="ECO:0007669"/>
    <property type="project" value="UniProtKB-SubCell"/>
</dbReference>
<comment type="subcellular location">
    <subcellularLocation>
        <location evidence="1">Membrane</location>
        <topology evidence="1">Multi-pass membrane protein</topology>
    </subcellularLocation>
</comment>
<keyword evidence="8" id="KW-1185">Reference proteome</keyword>
<dbReference type="OrthoDB" id="288203at2759"/>
<feature type="transmembrane region" description="Helical" evidence="5">
    <location>
        <begin position="196"/>
        <end position="214"/>
    </location>
</feature>
<accession>A0A1B7TEH3</accession>
<dbReference type="PANTHER" id="PTHR11814">
    <property type="entry name" value="SULFATE TRANSPORTER"/>
    <property type="match status" value="1"/>
</dbReference>
<feature type="transmembrane region" description="Helical" evidence="5">
    <location>
        <begin position="76"/>
        <end position="94"/>
    </location>
</feature>
<evidence type="ECO:0000313" key="8">
    <source>
        <dbReference type="Proteomes" id="UP000092321"/>
    </source>
</evidence>
<feature type="transmembrane region" description="Helical" evidence="5">
    <location>
        <begin position="248"/>
        <end position="269"/>
    </location>
</feature>
<proteinExistence type="predicted"/>
<protein>
    <submittedName>
        <fullName evidence="7">Sulfate permease</fullName>
    </submittedName>
</protein>
<dbReference type="Proteomes" id="UP000092321">
    <property type="component" value="Unassembled WGS sequence"/>
</dbReference>
<evidence type="ECO:0000256" key="4">
    <source>
        <dbReference type="ARBA" id="ARBA00023136"/>
    </source>
</evidence>
<dbReference type="GO" id="GO:0055085">
    <property type="term" value="P:transmembrane transport"/>
    <property type="evidence" value="ECO:0007669"/>
    <property type="project" value="InterPro"/>
</dbReference>